<evidence type="ECO:0000256" key="7">
    <source>
        <dbReference type="PIRSR" id="PIRSR000077-1"/>
    </source>
</evidence>
<feature type="site" description="Deprotonates C-terminal active site Cys" evidence="7">
    <location>
        <position position="23"/>
    </location>
</feature>
<evidence type="ECO:0000256" key="1">
    <source>
        <dbReference type="ARBA" id="ARBA00008987"/>
    </source>
</evidence>
<protein>
    <recommendedName>
        <fullName evidence="6">Thioredoxin</fullName>
    </recommendedName>
</protein>
<dbReference type="Pfam" id="PF00085">
    <property type="entry name" value="Thioredoxin"/>
    <property type="match status" value="1"/>
</dbReference>
<evidence type="ECO:0000256" key="4">
    <source>
        <dbReference type="ARBA" id="ARBA00023157"/>
    </source>
</evidence>
<dbReference type="RefSeq" id="WP_274374384.1">
    <property type="nucleotide sequence ID" value="NZ_CP072943.1"/>
</dbReference>
<dbReference type="InterPro" id="IPR036249">
    <property type="entry name" value="Thioredoxin-like_sf"/>
</dbReference>
<feature type="site" description="Contributes to redox potential value" evidence="7">
    <location>
        <position position="31"/>
    </location>
</feature>
<evidence type="ECO:0000256" key="6">
    <source>
        <dbReference type="PIRNR" id="PIRNR000077"/>
    </source>
</evidence>
<dbReference type="InterPro" id="IPR013766">
    <property type="entry name" value="Thioredoxin_domain"/>
</dbReference>
<comment type="similarity">
    <text evidence="1 6">Belongs to the thioredoxin family.</text>
</comment>
<feature type="active site" description="Nucleophile" evidence="7">
    <location>
        <position position="29"/>
    </location>
</feature>
<keyword evidence="4 8" id="KW-1015">Disulfide bond</keyword>
<keyword evidence="5 8" id="KW-0676">Redox-active center</keyword>
<feature type="active site" description="Nucleophile" evidence="7">
    <location>
        <position position="32"/>
    </location>
</feature>
<dbReference type="PROSITE" id="PS51352">
    <property type="entry name" value="THIOREDOXIN_2"/>
    <property type="match status" value="1"/>
</dbReference>
<sequence length="106" mass="11579">MIELDKDTFEVETAQGDLPVVVDIWGPQCGPCLALMPKVEELASEFEGRVKFCKLNVAGNRRLVIGLKVMAVPTFLFFRGGERVQTLTGAAVSLEAIRQATEGLLQ</sequence>
<organism evidence="10 11">
    <name type="scientific">Aminithiophilus ramosus</name>
    <dbReference type="NCBI Taxonomy" id="3029084"/>
    <lineage>
        <taxon>Bacteria</taxon>
        <taxon>Thermotogati</taxon>
        <taxon>Synergistota</taxon>
        <taxon>Synergistia</taxon>
        <taxon>Synergistales</taxon>
        <taxon>Aminithiophilaceae</taxon>
        <taxon>Aminithiophilus</taxon>
    </lineage>
</organism>
<evidence type="ECO:0000259" key="9">
    <source>
        <dbReference type="PROSITE" id="PS51352"/>
    </source>
</evidence>
<keyword evidence="2" id="KW-0813">Transport</keyword>
<feature type="site" description="Contributes to redox potential value" evidence="7">
    <location>
        <position position="30"/>
    </location>
</feature>
<keyword evidence="11" id="KW-1185">Reference proteome</keyword>
<evidence type="ECO:0000313" key="11">
    <source>
        <dbReference type="Proteomes" id="UP000671879"/>
    </source>
</evidence>
<dbReference type="CDD" id="cd02947">
    <property type="entry name" value="TRX_family"/>
    <property type="match status" value="1"/>
</dbReference>
<evidence type="ECO:0000256" key="3">
    <source>
        <dbReference type="ARBA" id="ARBA00022982"/>
    </source>
</evidence>
<keyword evidence="3" id="KW-0249">Electron transport</keyword>
<feature type="disulfide bond" description="Redox-active" evidence="8">
    <location>
        <begin position="29"/>
        <end position="32"/>
    </location>
</feature>
<evidence type="ECO:0000313" key="10">
    <source>
        <dbReference type="EMBL" id="QTX33109.1"/>
    </source>
</evidence>
<accession>A0A9Q7AHH2</accession>
<feature type="domain" description="Thioredoxin" evidence="9">
    <location>
        <begin position="1"/>
        <end position="106"/>
    </location>
</feature>
<dbReference type="GO" id="GO:0045454">
    <property type="term" value="P:cell redox homeostasis"/>
    <property type="evidence" value="ECO:0007669"/>
    <property type="project" value="TreeGrafter"/>
</dbReference>
<dbReference type="GO" id="GO:0005829">
    <property type="term" value="C:cytosol"/>
    <property type="evidence" value="ECO:0007669"/>
    <property type="project" value="TreeGrafter"/>
</dbReference>
<dbReference type="Gene3D" id="3.40.30.10">
    <property type="entry name" value="Glutaredoxin"/>
    <property type="match status" value="1"/>
</dbReference>
<dbReference type="PIRSF" id="PIRSF000077">
    <property type="entry name" value="Thioredoxin"/>
    <property type="match status" value="1"/>
</dbReference>
<evidence type="ECO:0000256" key="5">
    <source>
        <dbReference type="ARBA" id="ARBA00023284"/>
    </source>
</evidence>
<evidence type="ECO:0000256" key="8">
    <source>
        <dbReference type="PIRSR" id="PIRSR000077-4"/>
    </source>
</evidence>
<name>A0A9Q7AHH2_9BACT</name>
<dbReference type="GO" id="GO:0015035">
    <property type="term" value="F:protein-disulfide reductase activity"/>
    <property type="evidence" value="ECO:0007669"/>
    <property type="project" value="InterPro"/>
</dbReference>
<dbReference type="PANTHER" id="PTHR45663:SF11">
    <property type="entry name" value="GEO12009P1"/>
    <property type="match status" value="1"/>
</dbReference>
<dbReference type="SUPFAM" id="SSF52833">
    <property type="entry name" value="Thioredoxin-like"/>
    <property type="match status" value="1"/>
</dbReference>
<dbReference type="Proteomes" id="UP000671879">
    <property type="component" value="Chromosome"/>
</dbReference>
<gene>
    <name evidence="10" type="ORF">KAR29_04210</name>
</gene>
<reference evidence="11" key="1">
    <citation type="submission" date="2021-04" db="EMBL/GenBank/DDBJ databases">
        <title>A novel Synergistetes isolate from a pyrite-forming mixed culture.</title>
        <authorList>
            <person name="Bunk B."/>
            <person name="Sproer C."/>
            <person name="Spring S."/>
            <person name="Pester M."/>
        </authorList>
    </citation>
    <scope>NUCLEOTIDE SEQUENCE [LARGE SCALE GENOMIC DNA]</scope>
    <source>
        <strain evidence="11">J.5.4.2-T.3.5.2</strain>
    </source>
</reference>
<dbReference type="PANTHER" id="PTHR45663">
    <property type="entry name" value="GEO12009P1"/>
    <property type="match status" value="1"/>
</dbReference>
<evidence type="ECO:0000256" key="2">
    <source>
        <dbReference type="ARBA" id="ARBA00022448"/>
    </source>
</evidence>
<dbReference type="KEGG" id="aram:KAR29_04210"/>
<proteinExistence type="inferred from homology"/>
<dbReference type="EMBL" id="CP072943">
    <property type="protein sequence ID" value="QTX33109.1"/>
    <property type="molecule type" value="Genomic_DNA"/>
</dbReference>
<dbReference type="AlphaFoldDB" id="A0A9Q7AHH2"/>
<dbReference type="InterPro" id="IPR005746">
    <property type="entry name" value="Thioredoxin"/>
</dbReference>